<dbReference type="InterPro" id="IPR028350">
    <property type="entry name" value="DNAC/IstB-like"/>
</dbReference>
<feature type="domain" description="AAA+ ATPase" evidence="5">
    <location>
        <begin position="96"/>
        <end position="230"/>
    </location>
</feature>
<proteinExistence type="inferred from homology"/>
<evidence type="ECO:0000313" key="6">
    <source>
        <dbReference type="EMBL" id="AEI67095.1"/>
    </source>
</evidence>
<evidence type="ECO:0000259" key="5">
    <source>
        <dbReference type="SMART" id="SM00382"/>
    </source>
</evidence>
<dbReference type="EMBL" id="CP002830">
    <property type="protein sequence ID" value="AEI68522.1"/>
    <property type="molecule type" value="Genomic_DNA"/>
</dbReference>
<dbReference type="InterPro" id="IPR003593">
    <property type="entry name" value="AAA+_ATPase"/>
</dbReference>
<dbReference type="Pfam" id="PF01695">
    <property type="entry name" value="IstB_IS21"/>
    <property type="match status" value="1"/>
</dbReference>
<evidence type="ECO:0000256" key="3">
    <source>
        <dbReference type="ARBA" id="ARBA00022840"/>
    </source>
</evidence>
<evidence type="ECO:0000256" key="4">
    <source>
        <dbReference type="SAM" id="MobiDB-lite"/>
    </source>
</evidence>
<evidence type="ECO:0000313" key="8">
    <source>
        <dbReference type="EMBL" id="AEI68522.1"/>
    </source>
</evidence>
<dbReference type="KEGG" id="mfu:LILAB_32200"/>
<comment type="similarity">
    <text evidence="1">Belongs to the IS21/IS1162 putative ATP-binding protein family.</text>
</comment>
<dbReference type="SUPFAM" id="SSF52540">
    <property type="entry name" value="P-loop containing nucleoside triphosphate hydrolases"/>
    <property type="match status" value="1"/>
</dbReference>
<dbReference type="SMART" id="SM00382">
    <property type="entry name" value="AAA"/>
    <property type="match status" value="1"/>
</dbReference>
<sequence>MSPLKERLTTLGLHHTSDTLEDLIALATKRRWGPLELLEAITEEETKDRARRSVERRLSRSKLGALRTMADFDWGWPKHIDRTAVESALALDFMARPANVVLVAPQGLGKTMIAQNIAYNAVQAGHSVLFTTASQLLLDLGSQDSARALDRRLKHYCTQAGLLVIDEIGYLSYDARNADLLFQVVSRRYEKKPIVLTTNLPFSEWTTIFPNAACAIALIDRVIHHASIISIKGDSYRNPPLSKRTRAPRAAHADTAAR</sequence>
<dbReference type="STRING" id="483219.LILAB_26010"/>
<protein>
    <submittedName>
        <fullName evidence="8">IS21 family transposition helper protein</fullName>
    </submittedName>
</protein>
<dbReference type="HOGENOM" id="CLU_062999_1_2_7"/>
<dbReference type="GO" id="GO:0005524">
    <property type="term" value="F:ATP binding"/>
    <property type="evidence" value="ECO:0007669"/>
    <property type="project" value="UniProtKB-KW"/>
</dbReference>
<dbReference type="eggNOG" id="COG1484">
    <property type="taxonomic scope" value="Bacteria"/>
</dbReference>
<dbReference type="NCBIfam" id="NF038214">
    <property type="entry name" value="IS21_help_AAA"/>
    <property type="match status" value="1"/>
</dbReference>
<evidence type="ECO:0000256" key="1">
    <source>
        <dbReference type="ARBA" id="ARBA00008059"/>
    </source>
</evidence>
<evidence type="ECO:0000313" key="9">
    <source>
        <dbReference type="Proteomes" id="UP000000488"/>
    </source>
</evidence>
<dbReference type="AlphaFoldDB" id="F8CDN2"/>
<dbReference type="InterPro" id="IPR002611">
    <property type="entry name" value="IstB_ATP-bd"/>
</dbReference>
<dbReference type="InterPro" id="IPR047661">
    <property type="entry name" value="IstB"/>
</dbReference>
<dbReference type="KEGG" id="mfu:LILAB_26010"/>
<accession>F8CDN2</accession>
<feature type="region of interest" description="Disordered" evidence="4">
    <location>
        <begin position="239"/>
        <end position="258"/>
    </location>
</feature>
<keyword evidence="2" id="KW-0547">Nucleotide-binding</keyword>
<dbReference type="Proteomes" id="UP000000488">
    <property type="component" value="Chromosome"/>
</dbReference>
<dbReference type="EMBL" id="CP002830">
    <property type="protein sequence ID" value="AEI67095.1"/>
    <property type="molecule type" value="Genomic_DNA"/>
</dbReference>
<dbReference type="KEGG" id="mfu:LILAB_33205"/>
<dbReference type="PANTHER" id="PTHR30050:SF4">
    <property type="entry name" value="ATP-BINDING PROTEIN RV3427C IN INSERTION SEQUENCE-RELATED"/>
    <property type="match status" value="1"/>
</dbReference>
<organism evidence="8 9">
    <name type="scientific">Myxococcus fulvus (strain ATCC BAA-855 / HW-1)</name>
    <dbReference type="NCBI Taxonomy" id="483219"/>
    <lineage>
        <taxon>Bacteria</taxon>
        <taxon>Pseudomonadati</taxon>
        <taxon>Myxococcota</taxon>
        <taxon>Myxococcia</taxon>
        <taxon>Myxococcales</taxon>
        <taxon>Cystobacterineae</taxon>
        <taxon>Myxococcaceae</taxon>
        <taxon>Myxococcus</taxon>
    </lineage>
</organism>
<name>F8CDN2_MYXFH</name>
<evidence type="ECO:0000313" key="7">
    <source>
        <dbReference type="EMBL" id="AEI68321.1"/>
    </source>
</evidence>
<dbReference type="Gene3D" id="3.40.50.300">
    <property type="entry name" value="P-loop containing nucleotide triphosphate hydrolases"/>
    <property type="match status" value="1"/>
</dbReference>
<dbReference type="PIRSF" id="PIRSF003073">
    <property type="entry name" value="DNAC_TnpB_IstB"/>
    <property type="match status" value="1"/>
</dbReference>
<dbReference type="GO" id="GO:0006260">
    <property type="term" value="P:DNA replication"/>
    <property type="evidence" value="ECO:0007669"/>
    <property type="project" value="TreeGrafter"/>
</dbReference>
<dbReference type="EMBL" id="CP002830">
    <property type="protein sequence ID" value="AEI68321.1"/>
    <property type="molecule type" value="Genomic_DNA"/>
</dbReference>
<keyword evidence="3" id="KW-0067">ATP-binding</keyword>
<dbReference type="InterPro" id="IPR027417">
    <property type="entry name" value="P-loop_NTPase"/>
</dbReference>
<dbReference type="PANTHER" id="PTHR30050">
    <property type="entry name" value="CHROMOSOMAL REPLICATION INITIATOR PROTEIN DNAA"/>
    <property type="match status" value="1"/>
</dbReference>
<gene>
    <name evidence="6" type="ordered locus">LILAB_26010</name>
    <name evidence="7" type="ordered locus">LILAB_32200</name>
    <name evidence="8" type="ordered locus">LILAB_33205</name>
</gene>
<reference evidence="8 9" key="1">
    <citation type="journal article" date="2011" name="J. Bacteriol.">
        <title>Genome sequence of the halotolerant marine bacterium Myxococcus fulvus HW-1.</title>
        <authorList>
            <person name="Li Z.F."/>
            <person name="Li X."/>
            <person name="Liu H."/>
            <person name="Liu X."/>
            <person name="Han K."/>
            <person name="Wu Z.H."/>
            <person name="Hu W."/>
            <person name="Li F.F."/>
            <person name="Li Y.Z."/>
        </authorList>
    </citation>
    <scope>NUCLEOTIDE SEQUENCE [LARGE SCALE GENOMIC DNA]</scope>
    <source>
        <strain evidence="9">ATCC BAA-855 / HW-1</strain>
        <strain evidence="8">HW-1</strain>
    </source>
</reference>
<dbReference type="CDD" id="cd00009">
    <property type="entry name" value="AAA"/>
    <property type="match status" value="1"/>
</dbReference>
<evidence type="ECO:0000256" key="2">
    <source>
        <dbReference type="ARBA" id="ARBA00022741"/>
    </source>
</evidence>